<keyword evidence="13" id="KW-1185">Reference proteome</keyword>
<dbReference type="Gene3D" id="3.40.50.720">
    <property type="entry name" value="NAD(P)-binding Rossmann-like Domain"/>
    <property type="match status" value="1"/>
</dbReference>
<evidence type="ECO:0000259" key="11">
    <source>
        <dbReference type="Pfam" id="PF08546"/>
    </source>
</evidence>
<dbReference type="PANTHER" id="PTHR21708">
    <property type="entry name" value="PROBABLE 2-DEHYDROPANTOATE 2-REDUCTASE"/>
    <property type="match status" value="1"/>
</dbReference>
<dbReference type="InterPro" id="IPR013332">
    <property type="entry name" value="KPR_N"/>
</dbReference>
<evidence type="ECO:0000256" key="7">
    <source>
        <dbReference type="ARBA" id="ARBA00032024"/>
    </source>
</evidence>
<dbReference type="InterPro" id="IPR008927">
    <property type="entry name" value="6-PGluconate_DH-like_C_sf"/>
</dbReference>
<comment type="caution">
    <text evidence="12">The sequence shown here is derived from an EMBL/GenBank/DDBJ whole genome shotgun (WGS) entry which is preliminary data.</text>
</comment>
<name>A0A6V8MKI0_9BACT</name>
<dbReference type="AlphaFoldDB" id="A0A6V8MKI0"/>
<evidence type="ECO:0000256" key="6">
    <source>
        <dbReference type="ARBA" id="ARBA00023002"/>
    </source>
</evidence>
<evidence type="ECO:0000256" key="4">
    <source>
        <dbReference type="ARBA" id="ARBA00019465"/>
    </source>
</evidence>
<comment type="similarity">
    <text evidence="2 9">Belongs to the ketopantoate reductase family.</text>
</comment>
<dbReference type="EC" id="1.1.1.169" evidence="3 9"/>
<comment type="catalytic activity">
    <reaction evidence="8 9">
        <text>(R)-pantoate + NADP(+) = 2-dehydropantoate + NADPH + H(+)</text>
        <dbReference type="Rhea" id="RHEA:16233"/>
        <dbReference type="ChEBI" id="CHEBI:11561"/>
        <dbReference type="ChEBI" id="CHEBI:15378"/>
        <dbReference type="ChEBI" id="CHEBI:15980"/>
        <dbReference type="ChEBI" id="CHEBI:57783"/>
        <dbReference type="ChEBI" id="CHEBI:58349"/>
        <dbReference type="EC" id="1.1.1.169"/>
    </reaction>
</comment>
<dbReference type="NCBIfam" id="TIGR00745">
    <property type="entry name" value="apbA_panE"/>
    <property type="match status" value="1"/>
</dbReference>
<dbReference type="InterPro" id="IPR013328">
    <property type="entry name" value="6PGD_dom2"/>
</dbReference>
<dbReference type="InterPro" id="IPR013752">
    <property type="entry name" value="KPA_reductase"/>
</dbReference>
<keyword evidence="9" id="KW-0566">Pantothenate biosynthesis</keyword>
<gene>
    <name evidence="12" type="primary">arbA</name>
    <name evidence="12" type="ORF">GMST_25240</name>
</gene>
<dbReference type="Pfam" id="PF08546">
    <property type="entry name" value="ApbA_C"/>
    <property type="match status" value="1"/>
</dbReference>
<dbReference type="GO" id="GO:0008677">
    <property type="term" value="F:2-dehydropantoate 2-reductase activity"/>
    <property type="evidence" value="ECO:0007669"/>
    <property type="project" value="UniProtKB-EC"/>
</dbReference>
<dbReference type="InterPro" id="IPR036291">
    <property type="entry name" value="NAD(P)-bd_dom_sf"/>
</dbReference>
<evidence type="ECO:0000256" key="5">
    <source>
        <dbReference type="ARBA" id="ARBA00022857"/>
    </source>
</evidence>
<dbReference type="RefSeq" id="WP_183355014.1">
    <property type="nucleotide sequence ID" value="NZ_BLXX01000007.1"/>
</dbReference>
<comment type="pathway">
    <text evidence="1 9">Cofactor biosynthesis; (R)-pantothenate biosynthesis; (R)-pantoate from 3-methyl-2-oxobutanoate: step 2/2.</text>
</comment>
<sequence length="301" mass="32890">MVAIIGAGALGAIYGSLLFQADPASVYFIAGGERGQRLSRDGVVVNGSRFAIPVRTPDEATPVELVIVAVKYHQLPQALAELRRAVGPHTVILSVMNGIDSEERLGEEFGPEKLLYGLSLGIDAVRVGNEVSYRNLGRIVFGEKRNEEHSDRVRQVAALFDRAGIAHHTPVDMIRSLWFKYMINVGVNQVSALLGLSYGGVRNDPAARELMEAAMREVIALAQALEVDLSEPDIQEFYRVLETLDADGKTSMLQDVEAGRKTEVEMLAGTVLALGERHGVATPVNRRLFEELRRLEAGFTP</sequence>
<dbReference type="SUPFAM" id="SSF51735">
    <property type="entry name" value="NAD(P)-binding Rossmann-fold domains"/>
    <property type="match status" value="1"/>
</dbReference>
<keyword evidence="6 9" id="KW-0560">Oxidoreductase</keyword>
<dbReference type="SUPFAM" id="SSF48179">
    <property type="entry name" value="6-phosphogluconate dehydrogenase C-terminal domain-like"/>
    <property type="match status" value="1"/>
</dbReference>
<dbReference type="Gene3D" id="1.10.1040.10">
    <property type="entry name" value="N-(1-d-carboxylethyl)-l-norvaline Dehydrogenase, domain 2"/>
    <property type="match status" value="1"/>
</dbReference>
<dbReference type="FunFam" id="1.10.1040.10:FF:000017">
    <property type="entry name" value="2-dehydropantoate 2-reductase"/>
    <property type="match status" value="1"/>
</dbReference>
<evidence type="ECO:0000256" key="8">
    <source>
        <dbReference type="ARBA" id="ARBA00048793"/>
    </source>
</evidence>
<feature type="domain" description="Ketopantoate reductase N-terminal" evidence="10">
    <location>
        <begin position="2"/>
        <end position="144"/>
    </location>
</feature>
<dbReference type="UniPathway" id="UPA00028">
    <property type="reaction ID" value="UER00004"/>
</dbReference>
<dbReference type="Proteomes" id="UP000556026">
    <property type="component" value="Unassembled WGS sequence"/>
</dbReference>
<dbReference type="InterPro" id="IPR051402">
    <property type="entry name" value="KPR-Related"/>
</dbReference>
<organism evidence="12 13">
    <name type="scientific">Geomonas silvestris</name>
    <dbReference type="NCBI Taxonomy" id="2740184"/>
    <lineage>
        <taxon>Bacteria</taxon>
        <taxon>Pseudomonadati</taxon>
        <taxon>Thermodesulfobacteriota</taxon>
        <taxon>Desulfuromonadia</taxon>
        <taxon>Geobacterales</taxon>
        <taxon>Geobacteraceae</taxon>
        <taxon>Geomonas</taxon>
    </lineage>
</organism>
<evidence type="ECO:0000256" key="9">
    <source>
        <dbReference type="RuleBase" id="RU362068"/>
    </source>
</evidence>
<comment type="function">
    <text evidence="9">Catalyzes the NADPH-dependent reduction of ketopantoate into pantoic acid.</text>
</comment>
<dbReference type="PANTHER" id="PTHR21708:SF26">
    <property type="entry name" value="2-DEHYDROPANTOATE 2-REDUCTASE"/>
    <property type="match status" value="1"/>
</dbReference>
<evidence type="ECO:0000256" key="3">
    <source>
        <dbReference type="ARBA" id="ARBA00013014"/>
    </source>
</evidence>
<accession>A0A6V8MKI0</accession>
<evidence type="ECO:0000256" key="2">
    <source>
        <dbReference type="ARBA" id="ARBA00007870"/>
    </source>
</evidence>
<evidence type="ECO:0000313" key="13">
    <source>
        <dbReference type="Proteomes" id="UP000556026"/>
    </source>
</evidence>
<dbReference type="Pfam" id="PF02558">
    <property type="entry name" value="ApbA"/>
    <property type="match status" value="1"/>
</dbReference>
<proteinExistence type="inferred from homology"/>
<evidence type="ECO:0000259" key="10">
    <source>
        <dbReference type="Pfam" id="PF02558"/>
    </source>
</evidence>
<protein>
    <recommendedName>
        <fullName evidence="4 9">2-dehydropantoate 2-reductase</fullName>
        <ecNumber evidence="3 9">1.1.1.169</ecNumber>
    </recommendedName>
    <alternativeName>
        <fullName evidence="7 9">Ketopantoate reductase</fullName>
    </alternativeName>
</protein>
<reference evidence="13" key="1">
    <citation type="submission" date="2020-06" db="EMBL/GenBank/DDBJ databases">
        <title>Draft genomic sequence of Geomonas sp. Red330.</title>
        <authorList>
            <person name="Itoh H."/>
            <person name="Zhenxing X."/>
            <person name="Ushijima N."/>
            <person name="Masuda Y."/>
            <person name="Shiratori Y."/>
            <person name="Senoo K."/>
        </authorList>
    </citation>
    <scope>NUCLEOTIDE SEQUENCE [LARGE SCALE GENOMIC DNA]</scope>
    <source>
        <strain evidence="13">Red330</strain>
    </source>
</reference>
<dbReference type="EMBL" id="BLXX01000007">
    <property type="protein sequence ID" value="GFO60199.1"/>
    <property type="molecule type" value="Genomic_DNA"/>
</dbReference>
<dbReference type="InterPro" id="IPR003710">
    <property type="entry name" value="ApbA"/>
</dbReference>
<evidence type="ECO:0000313" key="12">
    <source>
        <dbReference type="EMBL" id="GFO60199.1"/>
    </source>
</evidence>
<dbReference type="GO" id="GO:0005737">
    <property type="term" value="C:cytoplasm"/>
    <property type="evidence" value="ECO:0007669"/>
    <property type="project" value="TreeGrafter"/>
</dbReference>
<feature type="domain" description="Ketopantoate reductase C-terminal" evidence="11">
    <location>
        <begin position="172"/>
        <end position="295"/>
    </location>
</feature>
<keyword evidence="5 9" id="KW-0521">NADP</keyword>
<dbReference type="GO" id="GO:0015940">
    <property type="term" value="P:pantothenate biosynthetic process"/>
    <property type="evidence" value="ECO:0007669"/>
    <property type="project" value="UniProtKB-UniPathway"/>
</dbReference>
<evidence type="ECO:0000256" key="1">
    <source>
        <dbReference type="ARBA" id="ARBA00004994"/>
    </source>
</evidence>